<dbReference type="SMART" id="SM00248">
    <property type="entry name" value="ANK"/>
    <property type="match status" value="6"/>
</dbReference>
<evidence type="ECO:0000313" key="3">
    <source>
        <dbReference type="EMBL" id="KAL3763011.1"/>
    </source>
</evidence>
<dbReference type="Proteomes" id="UP001530293">
    <property type="component" value="Unassembled WGS sequence"/>
</dbReference>
<gene>
    <name evidence="3" type="ORF">ACHAWU_001158</name>
</gene>
<evidence type="ECO:0000313" key="4">
    <source>
        <dbReference type="Proteomes" id="UP001530293"/>
    </source>
</evidence>
<dbReference type="PANTHER" id="PTHR24121:SF23">
    <property type="entry name" value="NO MECHANORECEPTOR POTENTIAL C, ISOFORM H"/>
    <property type="match status" value="1"/>
</dbReference>
<feature type="repeat" description="ANK" evidence="1">
    <location>
        <begin position="245"/>
        <end position="267"/>
    </location>
</feature>
<feature type="compositionally biased region" description="Polar residues" evidence="2">
    <location>
        <begin position="879"/>
        <end position="896"/>
    </location>
</feature>
<organism evidence="3 4">
    <name type="scientific">Discostella pseudostelligera</name>
    <dbReference type="NCBI Taxonomy" id="259834"/>
    <lineage>
        <taxon>Eukaryota</taxon>
        <taxon>Sar</taxon>
        <taxon>Stramenopiles</taxon>
        <taxon>Ochrophyta</taxon>
        <taxon>Bacillariophyta</taxon>
        <taxon>Coscinodiscophyceae</taxon>
        <taxon>Thalassiosirophycidae</taxon>
        <taxon>Stephanodiscales</taxon>
        <taxon>Stephanodiscaceae</taxon>
        <taxon>Discostella</taxon>
    </lineage>
</organism>
<evidence type="ECO:0000256" key="1">
    <source>
        <dbReference type="PROSITE-ProRule" id="PRU00023"/>
    </source>
</evidence>
<dbReference type="Gene3D" id="1.25.40.20">
    <property type="entry name" value="Ankyrin repeat-containing domain"/>
    <property type="match status" value="3"/>
</dbReference>
<proteinExistence type="predicted"/>
<feature type="region of interest" description="Disordered" evidence="2">
    <location>
        <begin position="910"/>
        <end position="935"/>
    </location>
</feature>
<name>A0ABD3MM25_9STRA</name>
<keyword evidence="1" id="KW-0040">ANK repeat</keyword>
<reference evidence="3 4" key="1">
    <citation type="submission" date="2024-10" db="EMBL/GenBank/DDBJ databases">
        <title>Updated reference genomes for cyclostephanoid diatoms.</title>
        <authorList>
            <person name="Roberts W.R."/>
            <person name="Alverson A.J."/>
        </authorList>
    </citation>
    <scope>NUCLEOTIDE SEQUENCE [LARGE SCALE GENOMIC DNA]</scope>
    <source>
        <strain evidence="3 4">AJA232-27</strain>
    </source>
</reference>
<feature type="compositionally biased region" description="Basic and acidic residues" evidence="2">
    <location>
        <begin position="53"/>
        <end position="63"/>
    </location>
</feature>
<feature type="region of interest" description="Disordered" evidence="2">
    <location>
        <begin position="857"/>
        <end position="896"/>
    </location>
</feature>
<dbReference type="PROSITE" id="PS50297">
    <property type="entry name" value="ANK_REP_REGION"/>
    <property type="match status" value="1"/>
</dbReference>
<feature type="compositionally biased region" description="Low complexity" evidence="2">
    <location>
        <begin position="911"/>
        <end position="928"/>
    </location>
</feature>
<feature type="compositionally biased region" description="Basic residues" evidence="2">
    <location>
        <begin position="867"/>
        <end position="877"/>
    </location>
</feature>
<dbReference type="Pfam" id="PF13606">
    <property type="entry name" value="Ank_3"/>
    <property type="match status" value="1"/>
</dbReference>
<sequence length="1180" mass="128394">MASAKGLRRSICNAIIASTKSESEIGAPRELDIASRLDKIFADFAAGNSKSSKGVERGGGGDKENDDETVTPLMVACDQKCSDAFKYLLNQLQVASTSTAKAKSKNAAQLSMSTKQLIDAWGHPNDESSSGNRAAHHIMASGFSEGIDLHCRIDEFITVGPSGGRIGQCLSLLMPKNKNGDTPIMMACVFGHTSLIQSIVERTIQSALLDTHSSALAVGTIPDDEEGIVISWNMIRYLFDAKNKEGRTAFNLACGHGRVDIVKLLIEQLHLKLESNNASFQVSIVRANEESDATPFEVACGASHLHLLKMRPLASLSHSDLDFCEKTVKKIIAGKESLRGTNRGELIEEFEFQYEHACECLSMVQCELERIAEEAANELCSDVTELGELKMNGEGCDKAKKKKKKKKKKCKTGHDQAQSLVDNLGGKSVDCELEATSSDDNIISTETLGIVEDDAGIEPPEDAIDEIKSPTPQSSDFVLPHLPSAKCLRKRICHAISSQKYSETSTGISSQLDEIFASFVEGRYENVECGDDGNHPTPLMIACDQKCSGALSYLLKQIRAASSAVNKDIASMTKKQLIEAWGHPKDTTSCGSRASHDAMAAGFSKGMDILENIWGSFEDVVPSEPLAPNLKMNTPDMMAVARIHRYFDLFEPNEDGDTPIMMACVFGKCSTLQRIVERFIQLDLMIKPPSHKDVKERVVNTWSTTLKDIFRLENRLGLSAFNLACGHGHVNVAKFLIEQVYVKVDSSNNSFQVRIVRANEESNGLHDVVDDSSHMHLVKMSPMVLLSYSDLEFCQTAMDKIVDEVEVLKATVKKNNRAGKEKEYKVQYQRTQECYCIVGNELTRIANKMAKELWCNESSSGQVKSNGKSKKQKKRQSKMLQNQTLPVSDTTESNADTAGGAVVAELETQPAAMDSSSSATSSEVSQKAADQSPALRDETHAVCNEPINGTSNGNDASDNRTMIEPPRVAIDSSPVVPMHGGNISHTPQSSGFVVPAIVPRELKRFAADLIANFTAVGKGQTKTMHGCETSPMQSMGVAGELEGSKADGADDEDEVNVVTPSSSVASLDGTNVPTFAQKVGSGSATLQDDTPLIHSKPIITTEPKPLHRVLQSTSFFSRDDENIASLMESLCLDPSMLLYSPHEMAIEMSPCQLEIIEGILQQQLSATKKAQQIHARLLNK</sequence>
<dbReference type="PROSITE" id="PS50088">
    <property type="entry name" value="ANK_REPEAT"/>
    <property type="match status" value="1"/>
</dbReference>
<dbReference type="EMBL" id="JALLBG020000130">
    <property type="protein sequence ID" value="KAL3763011.1"/>
    <property type="molecule type" value="Genomic_DNA"/>
</dbReference>
<keyword evidence="4" id="KW-1185">Reference proteome</keyword>
<evidence type="ECO:0000256" key="2">
    <source>
        <dbReference type="SAM" id="MobiDB-lite"/>
    </source>
</evidence>
<accession>A0ABD3MM25</accession>
<dbReference type="PANTHER" id="PTHR24121">
    <property type="entry name" value="NO MECHANORECEPTOR POTENTIAL C, ISOFORM D-RELATED"/>
    <property type="match status" value="1"/>
</dbReference>
<comment type="caution">
    <text evidence="3">The sequence shown here is derived from an EMBL/GenBank/DDBJ whole genome shotgun (WGS) entry which is preliminary data.</text>
</comment>
<dbReference type="InterPro" id="IPR036770">
    <property type="entry name" value="Ankyrin_rpt-contain_sf"/>
</dbReference>
<evidence type="ECO:0008006" key="5">
    <source>
        <dbReference type="Google" id="ProtNLM"/>
    </source>
</evidence>
<feature type="region of interest" description="Disordered" evidence="2">
    <location>
        <begin position="49"/>
        <end position="68"/>
    </location>
</feature>
<dbReference type="SUPFAM" id="SSF48403">
    <property type="entry name" value="Ankyrin repeat"/>
    <property type="match status" value="1"/>
</dbReference>
<dbReference type="AlphaFoldDB" id="A0ABD3MM25"/>
<dbReference type="InterPro" id="IPR002110">
    <property type="entry name" value="Ankyrin_rpt"/>
</dbReference>
<protein>
    <recommendedName>
        <fullName evidence="5">Ankyrin repeat protein</fullName>
    </recommendedName>
</protein>